<dbReference type="PANTHER" id="PTHR34295:SF1">
    <property type="entry name" value="BIOTIN TRANSPORTER BIOY"/>
    <property type="match status" value="1"/>
</dbReference>
<keyword evidence="2" id="KW-1003">Cell membrane</keyword>
<evidence type="ECO:0000256" key="2">
    <source>
        <dbReference type="PIRNR" id="PIRNR016661"/>
    </source>
</evidence>
<dbReference type="KEGG" id="lsw:GTO87_08865"/>
<dbReference type="Proteomes" id="UP000510886">
    <property type="component" value="Chromosome"/>
</dbReference>
<dbReference type="GO" id="GO:0015225">
    <property type="term" value="F:biotin transmembrane transporter activity"/>
    <property type="evidence" value="ECO:0007669"/>
    <property type="project" value="UniProtKB-UniRule"/>
</dbReference>
<dbReference type="AlphaFoldDB" id="A0A7H9ELW0"/>
<keyword evidence="3" id="KW-0812">Transmembrane</keyword>
<sequence length="176" mass="18619">MRTRRLTLNAMMLALLVVCSQLTIPLPLVPLTLQTFAVGIIATLLPLTAGVEVLAAYILLGMAGLPVFAGMAGGVAVLAGPLGGYIFGFVIYVLVTAGIIKLRGTGWWTLTWANMVGALIQLVLGSIWMVPFNHLTLTGALLAGCVPFIIPGLIKIALVVMVASRVQAWMPNLRQL</sequence>
<keyword evidence="2 3" id="KW-0472">Membrane</keyword>
<keyword evidence="3" id="KW-1133">Transmembrane helix</keyword>
<feature type="transmembrane region" description="Helical" evidence="3">
    <location>
        <begin position="31"/>
        <end position="47"/>
    </location>
</feature>
<proteinExistence type="inferred from homology"/>
<evidence type="ECO:0000256" key="1">
    <source>
        <dbReference type="ARBA" id="ARBA00010692"/>
    </source>
</evidence>
<dbReference type="Gene3D" id="1.10.1760.20">
    <property type="match status" value="1"/>
</dbReference>
<feature type="transmembrane region" description="Helical" evidence="3">
    <location>
        <begin position="140"/>
        <end position="164"/>
    </location>
</feature>
<accession>A0A7H9ELW0</accession>
<dbReference type="Pfam" id="PF02632">
    <property type="entry name" value="BioY"/>
    <property type="match status" value="1"/>
</dbReference>
<dbReference type="RefSeq" id="WP_180848853.1">
    <property type="nucleotide sequence ID" value="NZ_CP047418.1"/>
</dbReference>
<feature type="transmembrane region" description="Helical" evidence="3">
    <location>
        <begin position="82"/>
        <end position="100"/>
    </location>
</feature>
<evidence type="ECO:0000313" key="4">
    <source>
        <dbReference type="EMBL" id="QLL78684.1"/>
    </source>
</evidence>
<gene>
    <name evidence="4" type="ORF">GTO87_08865</name>
</gene>
<comment type="subcellular location">
    <subcellularLocation>
        <location evidence="2">Cell membrane</location>
        <topology evidence="2">Multi-pass membrane protein</topology>
    </subcellularLocation>
</comment>
<keyword evidence="2" id="KW-0813">Transport</keyword>
<feature type="transmembrane region" description="Helical" evidence="3">
    <location>
        <begin position="107"/>
        <end position="128"/>
    </location>
</feature>
<evidence type="ECO:0000256" key="3">
    <source>
        <dbReference type="SAM" id="Phobius"/>
    </source>
</evidence>
<dbReference type="PANTHER" id="PTHR34295">
    <property type="entry name" value="BIOTIN TRANSPORTER BIOY"/>
    <property type="match status" value="1"/>
</dbReference>
<dbReference type="GO" id="GO:0005886">
    <property type="term" value="C:plasma membrane"/>
    <property type="evidence" value="ECO:0007669"/>
    <property type="project" value="UniProtKB-SubCell"/>
</dbReference>
<dbReference type="PIRSF" id="PIRSF016661">
    <property type="entry name" value="BioY"/>
    <property type="match status" value="1"/>
</dbReference>
<name>A0A7H9ELW0_9LACO</name>
<dbReference type="InterPro" id="IPR003784">
    <property type="entry name" value="BioY"/>
</dbReference>
<dbReference type="EMBL" id="CP047418">
    <property type="protein sequence ID" value="QLL78684.1"/>
    <property type="molecule type" value="Genomic_DNA"/>
</dbReference>
<protein>
    <recommendedName>
        <fullName evidence="2">Biotin transporter</fullName>
    </recommendedName>
</protein>
<comment type="similarity">
    <text evidence="1 2">Belongs to the BioY family.</text>
</comment>
<evidence type="ECO:0000313" key="5">
    <source>
        <dbReference type="Proteomes" id="UP000510886"/>
    </source>
</evidence>
<reference evidence="4 5" key="1">
    <citation type="submission" date="2020-01" db="EMBL/GenBank/DDBJ databases">
        <title>Complete and circular genome sequences of six lactobacillus isolates from horses.</title>
        <authorList>
            <person name="Hassan H.M."/>
        </authorList>
    </citation>
    <scope>NUCLEOTIDE SEQUENCE [LARGE SCALE GENOMIC DNA]</scope>
    <source>
        <strain evidence="4 5">1A</strain>
    </source>
</reference>
<organism evidence="4 5">
    <name type="scientific">Ligilactobacillus saerimneri</name>
    <dbReference type="NCBI Taxonomy" id="228229"/>
    <lineage>
        <taxon>Bacteria</taxon>
        <taxon>Bacillati</taxon>
        <taxon>Bacillota</taxon>
        <taxon>Bacilli</taxon>
        <taxon>Lactobacillales</taxon>
        <taxon>Lactobacillaceae</taxon>
        <taxon>Ligilactobacillus</taxon>
    </lineage>
</organism>